<evidence type="ECO:0000313" key="2">
    <source>
        <dbReference type="Proteomes" id="UP000275281"/>
    </source>
</evidence>
<dbReference type="SUPFAM" id="SSF53335">
    <property type="entry name" value="S-adenosyl-L-methionine-dependent methyltransferases"/>
    <property type="match status" value="1"/>
</dbReference>
<dbReference type="InterPro" id="IPR026913">
    <property type="entry name" value="METTL24"/>
</dbReference>
<keyword evidence="2" id="KW-1185">Reference proteome</keyword>
<protein>
    <recommendedName>
        <fullName evidence="3">FkbM family methyltransferase</fullName>
    </recommendedName>
</protein>
<dbReference type="Proteomes" id="UP000275281">
    <property type="component" value="Unassembled WGS sequence"/>
</dbReference>
<dbReference type="AlphaFoldDB" id="A0A3N5Y908"/>
<dbReference type="EMBL" id="RPOK01000006">
    <property type="protein sequence ID" value="RPJ64995.1"/>
    <property type="molecule type" value="Genomic_DNA"/>
</dbReference>
<dbReference type="OrthoDB" id="483152at2"/>
<evidence type="ECO:0008006" key="3">
    <source>
        <dbReference type="Google" id="ProtNLM"/>
    </source>
</evidence>
<evidence type="ECO:0000313" key="1">
    <source>
        <dbReference type="EMBL" id="RPJ64995.1"/>
    </source>
</evidence>
<organism evidence="1 2">
    <name type="scientific">Alteromonas sediminis</name>
    <dbReference type="NCBI Taxonomy" id="2259342"/>
    <lineage>
        <taxon>Bacteria</taxon>
        <taxon>Pseudomonadati</taxon>
        <taxon>Pseudomonadota</taxon>
        <taxon>Gammaproteobacteria</taxon>
        <taxon>Alteromonadales</taxon>
        <taxon>Alteromonadaceae</taxon>
        <taxon>Alteromonas/Salinimonas group</taxon>
        <taxon>Alteromonas</taxon>
    </lineage>
</organism>
<dbReference type="InterPro" id="IPR029063">
    <property type="entry name" value="SAM-dependent_MTases_sf"/>
</dbReference>
<comment type="caution">
    <text evidence="1">The sequence shown here is derived from an EMBL/GenBank/DDBJ whole genome shotgun (WGS) entry which is preliminary data.</text>
</comment>
<dbReference type="PANTHER" id="PTHR32026:SF10">
    <property type="entry name" value="METHYLTRANSFERASE-LIKE PROTEIN 24-RELATED"/>
    <property type="match status" value="1"/>
</dbReference>
<name>A0A3N5Y908_9ALTE</name>
<reference evidence="1 2" key="1">
    <citation type="submission" date="2018-11" db="EMBL/GenBank/DDBJ databases">
        <authorList>
            <person name="Ye M.-Q."/>
            <person name="Du Z.-J."/>
        </authorList>
    </citation>
    <scope>NUCLEOTIDE SEQUENCE [LARGE SCALE GENOMIC DNA]</scope>
    <source>
        <strain evidence="1 2">U0105</strain>
    </source>
</reference>
<accession>A0A3N5Y908</accession>
<dbReference type="Gene3D" id="3.40.50.150">
    <property type="entry name" value="Vaccinia Virus protein VP39"/>
    <property type="match status" value="1"/>
</dbReference>
<proteinExistence type="predicted"/>
<dbReference type="PANTHER" id="PTHR32026">
    <property type="entry name" value="METHYLTRANSFERASE-LIKE PROTEIN 24"/>
    <property type="match status" value="1"/>
</dbReference>
<gene>
    <name evidence="1" type="ORF">DRW07_16885</name>
</gene>
<sequence>MPKKTGSTFRVAFMNLVQGFIFYYKKDRWAGVSFFVKARLYQRIIQKIQYANWHYFLSPFRVLTKQFEQTIPLIDDNFEKYGNYFLDKRFPLNHESIVYSLGVLSNTSFDQAVANKHECPIYLYDPSIIATRHINRINHPKFKFEQIGIWDKDEDMLFYTPVYGGSPSMIFEYAGRQFTAHCKKLASVMKANQHTSMDVLKMDIEGAAPRILNHMLDIGVYPDQVLVEFERPTTSSIIDFLDFFEELRKLINRFEDAGYQTYRMPRDKGKYYSIEINFSKAHRKKK</sequence>